<keyword evidence="2" id="KW-1185">Reference proteome</keyword>
<evidence type="ECO:0000313" key="1">
    <source>
        <dbReference type="EMBL" id="CAL5224081.1"/>
    </source>
</evidence>
<dbReference type="Gene3D" id="3.40.50.11350">
    <property type="match status" value="1"/>
</dbReference>
<reference evidence="1 2" key="1">
    <citation type="submission" date="2024-06" db="EMBL/GenBank/DDBJ databases">
        <authorList>
            <person name="Kraege A."/>
            <person name="Thomma B."/>
        </authorList>
    </citation>
    <scope>NUCLEOTIDE SEQUENCE [LARGE SCALE GENOMIC DNA]</scope>
</reference>
<protein>
    <submittedName>
        <fullName evidence="1">G6707 protein</fullName>
    </submittedName>
</protein>
<accession>A0ABP1FX95</accession>
<dbReference type="EMBL" id="CAXHTA020000010">
    <property type="protein sequence ID" value="CAL5224081.1"/>
    <property type="molecule type" value="Genomic_DNA"/>
</dbReference>
<sequence length="139" mass="15599">MLMGGEQVRWREYKRAMAQGGFSAAWPLYIASGILTYGDKAGLQNVRANLGSHFGSSFHYKELYLHKNTLAGLNAEQNALIDFLILIKCNKFVGFSPSTFSYFIREYRTLTGVQQDRSHLLKVPSINSEILFNATAVIS</sequence>
<comment type="caution">
    <text evidence="1">The sequence shown here is derived from an EMBL/GenBank/DDBJ whole genome shotgun (WGS) entry which is preliminary data.</text>
</comment>
<organism evidence="1 2">
    <name type="scientific">Coccomyxa viridis</name>
    <dbReference type="NCBI Taxonomy" id="1274662"/>
    <lineage>
        <taxon>Eukaryota</taxon>
        <taxon>Viridiplantae</taxon>
        <taxon>Chlorophyta</taxon>
        <taxon>core chlorophytes</taxon>
        <taxon>Trebouxiophyceae</taxon>
        <taxon>Trebouxiophyceae incertae sedis</taxon>
        <taxon>Coccomyxaceae</taxon>
        <taxon>Coccomyxa</taxon>
    </lineage>
</organism>
<name>A0ABP1FX95_9CHLO</name>
<proteinExistence type="predicted"/>
<dbReference type="Proteomes" id="UP001497392">
    <property type="component" value="Unassembled WGS sequence"/>
</dbReference>
<gene>
    <name evidence="1" type="primary">g6707</name>
    <name evidence="1" type="ORF">VP750_LOCUS5740</name>
</gene>
<evidence type="ECO:0000313" key="2">
    <source>
        <dbReference type="Proteomes" id="UP001497392"/>
    </source>
</evidence>